<protein>
    <submittedName>
        <fullName evidence="7">Flippase</fullName>
    </submittedName>
</protein>
<feature type="transmembrane region" description="Helical" evidence="6">
    <location>
        <begin position="132"/>
        <end position="149"/>
    </location>
</feature>
<dbReference type="Proteomes" id="UP001204953">
    <property type="component" value="Unassembled WGS sequence"/>
</dbReference>
<feature type="transmembrane region" description="Helical" evidence="6">
    <location>
        <begin position="195"/>
        <end position="215"/>
    </location>
</feature>
<evidence type="ECO:0000313" key="7">
    <source>
        <dbReference type="EMBL" id="MCP2729553.1"/>
    </source>
</evidence>
<dbReference type="PANTHER" id="PTHR30250:SF11">
    <property type="entry name" value="O-ANTIGEN TRANSPORTER-RELATED"/>
    <property type="match status" value="1"/>
</dbReference>
<keyword evidence="4 6" id="KW-1133">Transmembrane helix</keyword>
<evidence type="ECO:0000256" key="1">
    <source>
        <dbReference type="ARBA" id="ARBA00004651"/>
    </source>
</evidence>
<accession>A0AAE3KPE1</accession>
<keyword evidence="3 6" id="KW-0812">Transmembrane</keyword>
<feature type="transmembrane region" description="Helical" evidence="6">
    <location>
        <begin position="353"/>
        <end position="373"/>
    </location>
</feature>
<evidence type="ECO:0000256" key="6">
    <source>
        <dbReference type="SAM" id="Phobius"/>
    </source>
</evidence>
<feature type="transmembrane region" description="Helical" evidence="6">
    <location>
        <begin position="101"/>
        <end position="125"/>
    </location>
</feature>
<keyword evidence="8" id="KW-1185">Reference proteome</keyword>
<sequence length="447" mass="49513">MTQTSLAQTGDSANPIALARSSVVVLALRLAEVVLMYLLQIFLARWMGTTQYGIYDYVMTWALLLAVPTSLGLPRAVVRFINEYREQKKWGLLRGLILGSWYLTIGMGLLIGLLGTGAIFLINYYHHFDYTSVLLIGIWLVPLQGLVLLQEDIARGTENLFLAYTPTKVIWPILVILGGFLFWHDRHFLNGISTIWIALGTLGTVIVIQAGWIWLKFNREVTPAAPVYTPFAWLNVSLPLLLYRTFREILLQTDTLMLGAFIGPSAVGLYSPASKTAFWVSFVLISTNLVVAPAFVVLNVRGDRAELQKLISTVTLWIFWSSSAIALVLFIFAKPILGIFGAEFIQAHWSLKILIIGQLVNALSGAVGNLLAMTGYQNQLMLVSSVTALINLVLNAIAIPLWGIVGAALTTTLTLSIWNVWLVVVVMRNLEVNPTVFSTFLKQSTEK</sequence>
<reference evidence="7" key="1">
    <citation type="submission" date="2022-06" db="EMBL/GenBank/DDBJ databases">
        <title>New cyanobacteria of genus Symplocastrum in benthos of Lake Baikal.</title>
        <authorList>
            <person name="Sorokovikova E."/>
            <person name="Tikhonova I."/>
            <person name="Krasnopeev A."/>
            <person name="Evseev P."/>
            <person name="Gladkikh A."/>
            <person name="Belykh O."/>
        </authorList>
    </citation>
    <scope>NUCLEOTIDE SEQUENCE</scope>
    <source>
        <strain evidence="7">BBK-W-15</strain>
    </source>
</reference>
<dbReference type="EMBL" id="JAMZMM010000124">
    <property type="protein sequence ID" value="MCP2729553.1"/>
    <property type="molecule type" value="Genomic_DNA"/>
</dbReference>
<gene>
    <name evidence="7" type="ORF">NJ959_13945</name>
</gene>
<feature type="transmembrane region" description="Helical" evidence="6">
    <location>
        <begin position="404"/>
        <end position="427"/>
    </location>
</feature>
<feature type="transmembrane region" description="Helical" evidence="6">
    <location>
        <begin position="277"/>
        <end position="298"/>
    </location>
</feature>
<dbReference type="Pfam" id="PF01943">
    <property type="entry name" value="Polysacc_synt"/>
    <property type="match status" value="1"/>
</dbReference>
<feature type="transmembrane region" description="Helical" evidence="6">
    <location>
        <begin position="58"/>
        <end position="81"/>
    </location>
</feature>
<dbReference type="CDD" id="cd13128">
    <property type="entry name" value="MATE_Wzx_like"/>
    <property type="match status" value="1"/>
</dbReference>
<evidence type="ECO:0000313" key="8">
    <source>
        <dbReference type="Proteomes" id="UP001204953"/>
    </source>
</evidence>
<keyword evidence="5 6" id="KW-0472">Membrane</keyword>
<evidence type="ECO:0000256" key="4">
    <source>
        <dbReference type="ARBA" id="ARBA00022989"/>
    </source>
</evidence>
<comment type="caution">
    <text evidence="7">The sequence shown here is derived from an EMBL/GenBank/DDBJ whole genome shotgun (WGS) entry which is preliminary data.</text>
</comment>
<evidence type="ECO:0000256" key="3">
    <source>
        <dbReference type="ARBA" id="ARBA00022692"/>
    </source>
</evidence>
<feature type="transmembrane region" description="Helical" evidence="6">
    <location>
        <begin position="310"/>
        <end position="333"/>
    </location>
</feature>
<proteinExistence type="predicted"/>
<dbReference type="RefSeq" id="WP_254012337.1">
    <property type="nucleotide sequence ID" value="NZ_JAMZMM010000124.1"/>
</dbReference>
<feature type="transmembrane region" description="Helical" evidence="6">
    <location>
        <begin position="380"/>
        <end position="398"/>
    </location>
</feature>
<name>A0AAE3KPE1_9CYAN</name>
<dbReference type="GO" id="GO:0005886">
    <property type="term" value="C:plasma membrane"/>
    <property type="evidence" value="ECO:0007669"/>
    <property type="project" value="UniProtKB-SubCell"/>
</dbReference>
<dbReference type="AlphaFoldDB" id="A0AAE3KPE1"/>
<comment type="subcellular location">
    <subcellularLocation>
        <location evidence="1">Cell membrane</location>
        <topology evidence="1">Multi-pass membrane protein</topology>
    </subcellularLocation>
</comment>
<evidence type="ECO:0000256" key="2">
    <source>
        <dbReference type="ARBA" id="ARBA00022475"/>
    </source>
</evidence>
<feature type="transmembrane region" description="Helical" evidence="6">
    <location>
        <begin position="161"/>
        <end position="183"/>
    </location>
</feature>
<feature type="transmembrane region" description="Helical" evidence="6">
    <location>
        <begin position="23"/>
        <end position="46"/>
    </location>
</feature>
<dbReference type="InterPro" id="IPR002797">
    <property type="entry name" value="Polysacc_synth"/>
</dbReference>
<evidence type="ECO:0000256" key="5">
    <source>
        <dbReference type="ARBA" id="ARBA00023136"/>
    </source>
</evidence>
<feature type="transmembrane region" description="Helical" evidence="6">
    <location>
        <begin position="227"/>
        <end position="243"/>
    </location>
</feature>
<dbReference type="InterPro" id="IPR050833">
    <property type="entry name" value="Poly_Biosynth_Transport"/>
</dbReference>
<keyword evidence="2" id="KW-1003">Cell membrane</keyword>
<dbReference type="PANTHER" id="PTHR30250">
    <property type="entry name" value="PST FAMILY PREDICTED COLANIC ACID TRANSPORTER"/>
    <property type="match status" value="1"/>
</dbReference>
<organism evidence="7 8">
    <name type="scientific">Limnofasciculus baicalensis BBK-W-15</name>
    <dbReference type="NCBI Taxonomy" id="2699891"/>
    <lineage>
        <taxon>Bacteria</taxon>
        <taxon>Bacillati</taxon>
        <taxon>Cyanobacteriota</taxon>
        <taxon>Cyanophyceae</taxon>
        <taxon>Coleofasciculales</taxon>
        <taxon>Coleofasciculaceae</taxon>
        <taxon>Limnofasciculus</taxon>
        <taxon>Limnofasciculus baicalensis</taxon>
    </lineage>
</organism>